<reference evidence="2 3" key="1">
    <citation type="submission" date="2019-07" db="EMBL/GenBank/DDBJ databases">
        <title>Genomic Encyclopedia of Archaeal and Bacterial Type Strains, Phase II (KMG-II): from individual species to whole genera.</title>
        <authorList>
            <person name="Goeker M."/>
        </authorList>
    </citation>
    <scope>NUCLEOTIDE SEQUENCE [LARGE SCALE GENOMIC DNA]</scope>
    <source>
        <strain evidence="2 3">ATCC BAA-1139</strain>
    </source>
</reference>
<dbReference type="InterPro" id="IPR045739">
    <property type="entry name" value="ACT_dom_pair"/>
</dbReference>
<dbReference type="EMBL" id="VLLN01000049">
    <property type="protein sequence ID" value="TWJ11420.1"/>
    <property type="molecule type" value="Genomic_DNA"/>
</dbReference>
<dbReference type="AlphaFoldDB" id="A0A562V0E2"/>
<comment type="caution">
    <text evidence="2">The sequence shown here is derived from an EMBL/GenBank/DDBJ whole genome shotgun (WGS) entry which is preliminary data.</text>
</comment>
<feature type="domain" description="ACT" evidence="1">
    <location>
        <begin position="1"/>
        <end position="132"/>
    </location>
</feature>
<evidence type="ECO:0000313" key="2">
    <source>
        <dbReference type="EMBL" id="TWJ11420.1"/>
    </source>
</evidence>
<name>A0A562V0E2_9BACT</name>
<dbReference type="RefSeq" id="WP_145026178.1">
    <property type="nucleotide sequence ID" value="NZ_VLLN01000049.1"/>
</dbReference>
<dbReference type="OrthoDB" id="9790662at2"/>
<dbReference type="Gene3D" id="3.30.2130.10">
    <property type="entry name" value="VC0802-like"/>
    <property type="match status" value="1"/>
</dbReference>
<dbReference type="PANTHER" id="PTHR40099">
    <property type="entry name" value="ACETOLACTATE SYNTHASE, SMALL SUBUNIT"/>
    <property type="match status" value="1"/>
</dbReference>
<dbReference type="SUPFAM" id="SSF55021">
    <property type="entry name" value="ACT-like"/>
    <property type="match status" value="2"/>
</dbReference>
<proteinExistence type="predicted"/>
<protein>
    <recommendedName>
        <fullName evidence="1">ACT domain-containing protein</fullName>
    </recommendedName>
</protein>
<keyword evidence="3" id="KW-1185">Reference proteome</keyword>
<dbReference type="Pfam" id="PF19571">
    <property type="entry name" value="ACT_8"/>
    <property type="match status" value="1"/>
</dbReference>
<dbReference type="CDD" id="cd04882">
    <property type="entry name" value="ACT_Bt0572_2"/>
    <property type="match status" value="1"/>
</dbReference>
<gene>
    <name evidence="2" type="ORF">JN12_03991</name>
</gene>
<accession>A0A562V0E2</accession>
<evidence type="ECO:0000313" key="3">
    <source>
        <dbReference type="Proteomes" id="UP000319449"/>
    </source>
</evidence>
<dbReference type="Proteomes" id="UP000319449">
    <property type="component" value="Unassembled WGS sequence"/>
</dbReference>
<organism evidence="2 3">
    <name type="scientific">Geobacter argillaceus</name>
    <dbReference type="NCBI Taxonomy" id="345631"/>
    <lineage>
        <taxon>Bacteria</taxon>
        <taxon>Pseudomonadati</taxon>
        <taxon>Thermodesulfobacteriota</taxon>
        <taxon>Desulfuromonadia</taxon>
        <taxon>Geobacterales</taxon>
        <taxon>Geobacteraceae</taxon>
        <taxon>Geobacter</taxon>
    </lineage>
</organism>
<evidence type="ECO:0000259" key="1">
    <source>
        <dbReference type="Pfam" id="PF19571"/>
    </source>
</evidence>
<dbReference type="PANTHER" id="PTHR40099:SF1">
    <property type="entry name" value="ACETOLACTATE SYNTHASE, SMALL SUBUNIT"/>
    <property type="match status" value="1"/>
</dbReference>
<sequence>MKLKQLSIFLENAPGRLYEVTKAFGAAGINLRAHCICDSSHDFGVLRILVSDIDTARRIMMEKYVPARVDDVVAIEIDDTPGSLSQVLELFLGTRVNVEYMYAVAGATFGKAVMIFCFNDIDLAIEALRANGVTLLDAEAFGILDTKG</sequence>
<dbReference type="InterPro" id="IPR045865">
    <property type="entry name" value="ACT-like_dom_sf"/>
</dbReference>